<evidence type="ECO:0000256" key="4">
    <source>
        <dbReference type="PROSITE-ProRule" id="PRU01161"/>
    </source>
</evidence>
<dbReference type="RefSeq" id="WP_159461690.1">
    <property type="nucleotide sequence ID" value="NZ_FYEK01000037.1"/>
</dbReference>
<protein>
    <submittedName>
        <fullName evidence="6">NTE family protein</fullName>
    </submittedName>
</protein>
<dbReference type="InterPro" id="IPR016035">
    <property type="entry name" value="Acyl_Trfase/lysoPLipase"/>
</dbReference>
<reference evidence="7" key="1">
    <citation type="submission" date="2017-06" db="EMBL/GenBank/DDBJ databases">
        <authorList>
            <person name="Varghese N."/>
            <person name="Submissions S."/>
        </authorList>
    </citation>
    <scope>NUCLEOTIDE SEQUENCE [LARGE SCALE GENOMIC DNA]</scope>
    <source>
        <strain evidence="7">JAD2</strain>
    </source>
</reference>
<keyword evidence="1 4" id="KW-0378">Hydrolase</keyword>
<feature type="active site" description="Nucleophile" evidence="4">
    <location>
        <position position="39"/>
    </location>
</feature>
<feature type="domain" description="PNPLA" evidence="5">
    <location>
        <begin position="6"/>
        <end position="176"/>
    </location>
</feature>
<sequence length="291" mass="31760">MGKRALVLSGGGGRGAYEVGVIRALYRAGWIPEILVGTSIGAVNAAALAAGWTAERLVDFWLGLRSHHVHRPHLRIWRSLFTTEPLRATLRRYIDFERLNDPDNPRTLLVLATDLRRGCPVVFASRPIPKTLPVRIGPEHLLASCSIPYIYPATPVERSVFWDGAVMANTPLNAAIEAGADEIVAVLLAPMPGQAGGWPLPRHPLQALALVLDLALLATFENDYRQLEAVNQAVRGGRPLKPTHREIRCHVVAPAAPLPLSRILRYDPAGTRALIAQGEADAQRILDRLEG</sequence>
<feature type="short sequence motif" description="GXSXG" evidence="4">
    <location>
        <begin position="37"/>
        <end position="41"/>
    </location>
</feature>
<dbReference type="InParanoid" id="A0A212R8T2"/>
<proteinExistence type="predicted"/>
<dbReference type="Pfam" id="PF01734">
    <property type="entry name" value="Patatin"/>
    <property type="match status" value="1"/>
</dbReference>
<dbReference type="InterPro" id="IPR050301">
    <property type="entry name" value="NTE"/>
</dbReference>
<dbReference type="CDD" id="cd07209">
    <property type="entry name" value="Pat_hypo_Ecoli_Z1214_like"/>
    <property type="match status" value="1"/>
</dbReference>
<dbReference type="PROSITE" id="PS51635">
    <property type="entry name" value="PNPLA"/>
    <property type="match status" value="1"/>
</dbReference>
<keyword evidence="3 4" id="KW-0443">Lipid metabolism</keyword>
<organism evidence="6 7">
    <name type="scientific">Thermoflexus hugenholtzii JAD2</name>
    <dbReference type="NCBI Taxonomy" id="877466"/>
    <lineage>
        <taxon>Bacteria</taxon>
        <taxon>Bacillati</taxon>
        <taxon>Chloroflexota</taxon>
        <taxon>Thermoflexia</taxon>
        <taxon>Thermoflexales</taxon>
        <taxon>Thermoflexaceae</taxon>
        <taxon>Thermoflexus</taxon>
    </lineage>
</organism>
<dbReference type="AlphaFoldDB" id="A0A212R8T2"/>
<accession>A0A212R8T2</accession>
<dbReference type="PANTHER" id="PTHR14226:SF57">
    <property type="entry name" value="BLR7027 PROTEIN"/>
    <property type="match status" value="1"/>
</dbReference>
<dbReference type="SUPFAM" id="SSF52151">
    <property type="entry name" value="FabD/lysophospholipase-like"/>
    <property type="match status" value="1"/>
</dbReference>
<dbReference type="EMBL" id="FYEK01000037">
    <property type="protein sequence ID" value="SNB68592.1"/>
    <property type="molecule type" value="Genomic_DNA"/>
</dbReference>
<name>A0A212R8T2_9CHLR</name>
<evidence type="ECO:0000256" key="3">
    <source>
        <dbReference type="ARBA" id="ARBA00023098"/>
    </source>
</evidence>
<evidence type="ECO:0000313" key="7">
    <source>
        <dbReference type="Proteomes" id="UP000197025"/>
    </source>
</evidence>
<dbReference type="GO" id="GO:0016042">
    <property type="term" value="P:lipid catabolic process"/>
    <property type="evidence" value="ECO:0007669"/>
    <property type="project" value="UniProtKB-UniRule"/>
</dbReference>
<dbReference type="Proteomes" id="UP000197025">
    <property type="component" value="Unassembled WGS sequence"/>
</dbReference>
<evidence type="ECO:0000259" key="5">
    <source>
        <dbReference type="PROSITE" id="PS51635"/>
    </source>
</evidence>
<keyword evidence="2 4" id="KW-0442">Lipid degradation</keyword>
<dbReference type="FunCoup" id="A0A212R8T2">
    <property type="interactions" value="1"/>
</dbReference>
<dbReference type="PANTHER" id="PTHR14226">
    <property type="entry name" value="NEUROPATHY TARGET ESTERASE/SWISS CHEESE D.MELANOGASTER"/>
    <property type="match status" value="1"/>
</dbReference>
<keyword evidence="7" id="KW-1185">Reference proteome</keyword>
<feature type="short sequence motif" description="DGA/G" evidence="4">
    <location>
        <begin position="163"/>
        <end position="165"/>
    </location>
</feature>
<evidence type="ECO:0000313" key="6">
    <source>
        <dbReference type="EMBL" id="SNB68592.1"/>
    </source>
</evidence>
<evidence type="ECO:0000256" key="2">
    <source>
        <dbReference type="ARBA" id="ARBA00022963"/>
    </source>
</evidence>
<feature type="active site" description="Proton acceptor" evidence="4">
    <location>
        <position position="163"/>
    </location>
</feature>
<dbReference type="GO" id="GO:0016787">
    <property type="term" value="F:hydrolase activity"/>
    <property type="evidence" value="ECO:0007669"/>
    <property type="project" value="UniProtKB-UniRule"/>
</dbReference>
<evidence type="ECO:0000256" key="1">
    <source>
        <dbReference type="ARBA" id="ARBA00022801"/>
    </source>
</evidence>
<gene>
    <name evidence="6" type="ORF">SAMN02746019_00014080</name>
</gene>
<feature type="short sequence motif" description="GXGXXG" evidence="4">
    <location>
        <begin position="10"/>
        <end position="15"/>
    </location>
</feature>
<dbReference type="Gene3D" id="3.40.1090.10">
    <property type="entry name" value="Cytosolic phospholipase A2 catalytic domain"/>
    <property type="match status" value="1"/>
</dbReference>
<dbReference type="InterPro" id="IPR002641">
    <property type="entry name" value="PNPLA_dom"/>
</dbReference>
<dbReference type="OrthoDB" id="9770965at2"/>